<sequence length="70" mass="8040">METSRQISCCHRSHDDIQRLHLFNVNIKDRDSQREPIARRKVITNTITNMPKHTGSVAGANVYSCTPRFS</sequence>
<dbReference type="EMBL" id="JAJJMB010014053">
    <property type="protein sequence ID" value="KAI3863183.1"/>
    <property type="molecule type" value="Genomic_DNA"/>
</dbReference>
<accession>A0AAD4S5G8</accession>
<name>A0AAD4S5G8_9MAGN</name>
<comment type="caution">
    <text evidence="1">The sequence shown here is derived from an EMBL/GenBank/DDBJ whole genome shotgun (WGS) entry which is preliminary data.</text>
</comment>
<dbReference type="AlphaFoldDB" id="A0AAD4S5G8"/>
<protein>
    <submittedName>
        <fullName evidence="1">Uncharacterized protein</fullName>
    </submittedName>
</protein>
<keyword evidence="2" id="KW-1185">Reference proteome</keyword>
<organism evidence="1 2">
    <name type="scientific">Papaver atlanticum</name>
    <dbReference type="NCBI Taxonomy" id="357466"/>
    <lineage>
        <taxon>Eukaryota</taxon>
        <taxon>Viridiplantae</taxon>
        <taxon>Streptophyta</taxon>
        <taxon>Embryophyta</taxon>
        <taxon>Tracheophyta</taxon>
        <taxon>Spermatophyta</taxon>
        <taxon>Magnoliopsida</taxon>
        <taxon>Ranunculales</taxon>
        <taxon>Papaveraceae</taxon>
        <taxon>Papaveroideae</taxon>
        <taxon>Papaver</taxon>
    </lineage>
</organism>
<dbReference type="Proteomes" id="UP001202328">
    <property type="component" value="Unassembled WGS sequence"/>
</dbReference>
<proteinExistence type="predicted"/>
<evidence type="ECO:0000313" key="1">
    <source>
        <dbReference type="EMBL" id="KAI3863183.1"/>
    </source>
</evidence>
<evidence type="ECO:0000313" key="2">
    <source>
        <dbReference type="Proteomes" id="UP001202328"/>
    </source>
</evidence>
<reference evidence="1" key="1">
    <citation type="submission" date="2022-04" db="EMBL/GenBank/DDBJ databases">
        <title>A functionally conserved STORR gene fusion in Papaver species that diverged 16.8 million years ago.</title>
        <authorList>
            <person name="Catania T."/>
        </authorList>
    </citation>
    <scope>NUCLEOTIDE SEQUENCE</scope>
    <source>
        <strain evidence="1">S-188037</strain>
    </source>
</reference>
<gene>
    <name evidence="1" type="ORF">MKW98_015641</name>
</gene>